<dbReference type="EMBL" id="CP019476">
    <property type="protein sequence ID" value="UQC82457.1"/>
    <property type="molecule type" value="Genomic_DNA"/>
</dbReference>
<gene>
    <name evidence="1" type="ORF">CLUP02_07945</name>
</gene>
<accession>A0A9Q8STU1</accession>
<dbReference type="GeneID" id="73341947"/>
<evidence type="ECO:0000313" key="1">
    <source>
        <dbReference type="EMBL" id="UQC82457.1"/>
    </source>
</evidence>
<evidence type="ECO:0000313" key="2">
    <source>
        <dbReference type="Proteomes" id="UP000830671"/>
    </source>
</evidence>
<dbReference type="Proteomes" id="UP000830671">
    <property type="component" value="Chromosome 4"/>
</dbReference>
<keyword evidence="2" id="KW-1185">Reference proteome</keyword>
<dbReference type="KEGG" id="clup:CLUP02_07945"/>
<protein>
    <submittedName>
        <fullName evidence="1">Uncharacterized protein</fullName>
    </submittedName>
</protein>
<reference evidence="1" key="1">
    <citation type="journal article" date="2021" name="Mol. Plant Microbe Interact.">
        <title>Complete Genome Sequence of the Plant-Pathogenic Fungus Colletotrichum lupini.</title>
        <authorList>
            <person name="Baroncelli R."/>
            <person name="Pensec F."/>
            <person name="Da Lio D."/>
            <person name="Boufleur T."/>
            <person name="Vicente I."/>
            <person name="Sarrocco S."/>
            <person name="Picot A."/>
            <person name="Baraldi E."/>
            <person name="Sukno S."/>
            <person name="Thon M."/>
            <person name="Le Floch G."/>
        </authorList>
    </citation>
    <scope>NUCLEOTIDE SEQUENCE</scope>
    <source>
        <strain evidence="1">IMI 504893</strain>
    </source>
</reference>
<dbReference type="RefSeq" id="XP_049144080.1">
    <property type="nucleotide sequence ID" value="XM_049286937.1"/>
</dbReference>
<organism evidence="1 2">
    <name type="scientific">Colletotrichum lupini</name>
    <dbReference type="NCBI Taxonomy" id="145971"/>
    <lineage>
        <taxon>Eukaryota</taxon>
        <taxon>Fungi</taxon>
        <taxon>Dikarya</taxon>
        <taxon>Ascomycota</taxon>
        <taxon>Pezizomycotina</taxon>
        <taxon>Sordariomycetes</taxon>
        <taxon>Hypocreomycetidae</taxon>
        <taxon>Glomerellales</taxon>
        <taxon>Glomerellaceae</taxon>
        <taxon>Colletotrichum</taxon>
        <taxon>Colletotrichum acutatum species complex</taxon>
    </lineage>
</organism>
<name>A0A9Q8STU1_9PEZI</name>
<dbReference type="AlphaFoldDB" id="A0A9Q8STU1"/>
<sequence length="103" mass="11819">MRRDSGVGQVCLGEHSVIYSVDSLTRGLERQHWYEWRTMGQPSRTAPKTSLVLQYTRYRTIFRNFLSHPSLAAVCPADVEATESTYSISEITPKRLGPWRFAI</sequence>
<proteinExistence type="predicted"/>